<dbReference type="GO" id="GO:0005886">
    <property type="term" value="C:plasma membrane"/>
    <property type="evidence" value="ECO:0007669"/>
    <property type="project" value="UniProtKB-SubCell"/>
</dbReference>
<organism evidence="9 10">
    <name type="scientific">Liquorilactobacillus oeni DSM 19972</name>
    <dbReference type="NCBI Taxonomy" id="1423777"/>
    <lineage>
        <taxon>Bacteria</taxon>
        <taxon>Bacillati</taxon>
        <taxon>Bacillota</taxon>
        <taxon>Bacilli</taxon>
        <taxon>Lactobacillales</taxon>
        <taxon>Lactobacillaceae</taxon>
        <taxon>Liquorilactobacillus</taxon>
    </lineage>
</organism>
<comment type="subcellular location">
    <subcellularLocation>
        <location evidence="1">Cell membrane</location>
        <topology evidence="1">Multi-pass membrane protein</topology>
    </subcellularLocation>
</comment>
<evidence type="ECO:0000313" key="9">
    <source>
        <dbReference type="EMBL" id="KRL05181.1"/>
    </source>
</evidence>
<evidence type="ECO:0000256" key="5">
    <source>
        <dbReference type="ARBA" id="ARBA00022989"/>
    </source>
</evidence>
<dbReference type="OrthoDB" id="9804865at2"/>
<feature type="transmembrane region" description="Helical" evidence="7">
    <location>
        <begin position="96"/>
        <end position="115"/>
    </location>
</feature>
<protein>
    <submittedName>
        <fullName evidence="9">Transport protein</fullName>
    </submittedName>
</protein>
<gene>
    <name evidence="9" type="ORF">FD46_GL001132</name>
</gene>
<keyword evidence="5 7" id="KW-1133">Transmembrane helix</keyword>
<dbReference type="PANTHER" id="PTHR42920">
    <property type="entry name" value="OS03G0707200 PROTEIN-RELATED"/>
    <property type="match status" value="1"/>
</dbReference>
<feature type="transmembrane region" description="Helical" evidence="7">
    <location>
        <begin position="7"/>
        <end position="26"/>
    </location>
</feature>
<dbReference type="Proteomes" id="UP000051686">
    <property type="component" value="Unassembled WGS sequence"/>
</dbReference>
<evidence type="ECO:0000256" key="4">
    <source>
        <dbReference type="ARBA" id="ARBA00022692"/>
    </source>
</evidence>
<dbReference type="InterPro" id="IPR000620">
    <property type="entry name" value="EamA_dom"/>
</dbReference>
<evidence type="ECO:0000259" key="8">
    <source>
        <dbReference type="Pfam" id="PF00892"/>
    </source>
</evidence>
<evidence type="ECO:0000313" key="10">
    <source>
        <dbReference type="Proteomes" id="UP000051686"/>
    </source>
</evidence>
<feature type="domain" description="EamA" evidence="8">
    <location>
        <begin position="8"/>
        <end position="138"/>
    </location>
</feature>
<keyword evidence="10" id="KW-1185">Reference proteome</keyword>
<dbReference type="EMBL" id="AZEH01000034">
    <property type="protein sequence ID" value="KRL05181.1"/>
    <property type="molecule type" value="Genomic_DNA"/>
</dbReference>
<feature type="transmembrane region" description="Helical" evidence="7">
    <location>
        <begin position="211"/>
        <end position="233"/>
    </location>
</feature>
<feature type="transmembrane region" description="Helical" evidence="7">
    <location>
        <begin position="245"/>
        <end position="263"/>
    </location>
</feature>
<dbReference type="RefSeq" id="WP_057896007.1">
    <property type="nucleotide sequence ID" value="NZ_AZEH01000034.1"/>
</dbReference>
<dbReference type="PATRIC" id="fig|1423777.3.peg.1166"/>
<feature type="transmembrane region" description="Helical" evidence="7">
    <location>
        <begin position="124"/>
        <end position="141"/>
    </location>
</feature>
<dbReference type="STRING" id="1423777.FD46_GL001132"/>
<evidence type="ECO:0000256" key="1">
    <source>
        <dbReference type="ARBA" id="ARBA00004651"/>
    </source>
</evidence>
<feature type="domain" description="EamA" evidence="8">
    <location>
        <begin position="149"/>
        <end position="284"/>
    </location>
</feature>
<dbReference type="InterPro" id="IPR051258">
    <property type="entry name" value="Diverse_Substrate_Transporter"/>
</dbReference>
<feature type="transmembrane region" description="Helical" evidence="7">
    <location>
        <begin position="147"/>
        <end position="168"/>
    </location>
</feature>
<dbReference type="InterPro" id="IPR037185">
    <property type="entry name" value="EmrE-like"/>
</dbReference>
<keyword evidence="3" id="KW-1003">Cell membrane</keyword>
<sequence length="314" mass="35353">MKLTRWQANLFLLLTAIIWGTSYIFIKQALKGGMPAGLINSLRGIIFVFFVYLFFHKTINRMSKKDFKVGLISGIINLLGYQLQTIGLKYTTPANSAFLTATYIVIIPFIVWIFWKKRPLVKSFVAISLCFLGTLFLTNMVNTGLTFHLGDLLTLLSALFYSLQIIYFSNTAAKINPFTVTFMLGSVQALGCLAWSLIFETNTYSTIHWSVAIWPVLILGFFASFGAQTLQVIGQKYTDSTSAGLILMTESLFASFFSVILGFEQLTHNLLLGGILIVAAIFIMEFNPHQLFFLKKRKKLSHLKAMNLKQKNNS</sequence>
<accession>A0A0R1MA12</accession>
<feature type="transmembrane region" description="Helical" evidence="7">
    <location>
        <begin position="67"/>
        <end position="84"/>
    </location>
</feature>
<evidence type="ECO:0000256" key="2">
    <source>
        <dbReference type="ARBA" id="ARBA00007362"/>
    </source>
</evidence>
<feature type="transmembrane region" description="Helical" evidence="7">
    <location>
        <begin position="180"/>
        <end position="199"/>
    </location>
</feature>
<comment type="similarity">
    <text evidence="2">Belongs to the EamA transporter family.</text>
</comment>
<comment type="caution">
    <text evidence="9">The sequence shown here is derived from an EMBL/GenBank/DDBJ whole genome shotgun (WGS) entry which is preliminary data.</text>
</comment>
<feature type="transmembrane region" description="Helical" evidence="7">
    <location>
        <begin position="38"/>
        <end position="55"/>
    </location>
</feature>
<proteinExistence type="inferred from homology"/>
<evidence type="ECO:0000256" key="3">
    <source>
        <dbReference type="ARBA" id="ARBA00022475"/>
    </source>
</evidence>
<name>A0A0R1MA12_9LACO</name>
<evidence type="ECO:0000256" key="6">
    <source>
        <dbReference type="ARBA" id="ARBA00023136"/>
    </source>
</evidence>
<dbReference type="AlphaFoldDB" id="A0A0R1MA12"/>
<dbReference type="Pfam" id="PF00892">
    <property type="entry name" value="EamA"/>
    <property type="match status" value="2"/>
</dbReference>
<evidence type="ECO:0000256" key="7">
    <source>
        <dbReference type="SAM" id="Phobius"/>
    </source>
</evidence>
<feature type="transmembrane region" description="Helical" evidence="7">
    <location>
        <begin position="269"/>
        <end position="294"/>
    </location>
</feature>
<dbReference type="PANTHER" id="PTHR42920:SF5">
    <property type="entry name" value="EAMA DOMAIN-CONTAINING PROTEIN"/>
    <property type="match status" value="1"/>
</dbReference>
<dbReference type="SUPFAM" id="SSF103481">
    <property type="entry name" value="Multidrug resistance efflux transporter EmrE"/>
    <property type="match status" value="2"/>
</dbReference>
<keyword evidence="6 7" id="KW-0472">Membrane</keyword>
<reference evidence="9 10" key="1">
    <citation type="journal article" date="2015" name="Genome Announc.">
        <title>Expanding the biotechnology potential of lactobacilli through comparative genomics of 213 strains and associated genera.</title>
        <authorList>
            <person name="Sun Z."/>
            <person name="Harris H.M."/>
            <person name="McCann A."/>
            <person name="Guo C."/>
            <person name="Argimon S."/>
            <person name="Zhang W."/>
            <person name="Yang X."/>
            <person name="Jeffery I.B."/>
            <person name="Cooney J.C."/>
            <person name="Kagawa T.F."/>
            <person name="Liu W."/>
            <person name="Song Y."/>
            <person name="Salvetti E."/>
            <person name="Wrobel A."/>
            <person name="Rasinkangas P."/>
            <person name="Parkhill J."/>
            <person name="Rea M.C."/>
            <person name="O'Sullivan O."/>
            <person name="Ritari J."/>
            <person name="Douillard F.P."/>
            <person name="Paul Ross R."/>
            <person name="Yang R."/>
            <person name="Briner A.E."/>
            <person name="Felis G.E."/>
            <person name="de Vos W.M."/>
            <person name="Barrangou R."/>
            <person name="Klaenhammer T.R."/>
            <person name="Caufield P.W."/>
            <person name="Cui Y."/>
            <person name="Zhang H."/>
            <person name="O'Toole P.W."/>
        </authorList>
    </citation>
    <scope>NUCLEOTIDE SEQUENCE [LARGE SCALE GENOMIC DNA]</scope>
    <source>
        <strain evidence="9 10">DSM 19972</strain>
    </source>
</reference>
<keyword evidence="4 7" id="KW-0812">Transmembrane</keyword>